<dbReference type="Proteomes" id="UP000815325">
    <property type="component" value="Unassembled WGS sequence"/>
</dbReference>
<evidence type="ECO:0000313" key="3">
    <source>
        <dbReference type="Proteomes" id="UP000815325"/>
    </source>
</evidence>
<reference evidence="2" key="1">
    <citation type="submission" date="2017-08" db="EMBL/GenBank/DDBJ databases">
        <authorList>
            <person name="Polle J.E."/>
            <person name="Barry K."/>
            <person name="Cushman J."/>
            <person name="Schmutz J."/>
            <person name="Tran D."/>
            <person name="Hathwaick L.T."/>
            <person name="Yim W.C."/>
            <person name="Jenkins J."/>
            <person name="Mckie-Krisberg Z.M."/>
            <person name="Prochnik S."/>
            <person name="Lindquist E."/>
            <person name="Dockter R.B."/>
            <person name="Adam C."/>
            <person name="Molina H."/>
            <person name="Bunkerborg J."/>
            <person name="Jin E."/>
            <person name="Buchheim M."/>
            <person name="Magnuson J."/>
        </authorList>
    </citation>
    <scope>NUCLEOTIDE SEQUENCE</scope>
    <source>
        <strain evidence="2">CCAP 19/18</strain>
    </source>
</reference>
<proteinExistence type="predicted"/>
<dbReference type="InterPro" id="IPR044554">
    <property type="entry name" value="ANAPC2"/>
</dbReference>
<accession>A0ABQ7GEQ5</accession>
<keyword evidence="3" id="KW-1185">Reference proteome</keyword>
<protein>
    <recommendedName>
        <fullName evidence="1">Anaphase-promoting complex subunit 2 TPR repeats domain-containing protein</fullName>
    </recommendedName>
</protein>
<dbReference type="InterPro" id="IPR057975">
    <property type="entry name" value="TPR_ANAPC2"/>
</dbReference>
<sequence length="321" mass="34319">MYMTYEALGAMRISEMFEIVVDYPDSHPAVLDMAACLRNTNLHSRFVSSFRVALCSRLLHAGAHARDIVHQYVATIRVLREIDPSGALLAAVASPLRRYLRQRPDTARCVVALVTKGDGDGNPSLLEELQQGAADVGAAGGKDEDDASALGDEAALRVLHKACQPPSASAMAPAMSTADWWLQRVGSGADWLAMFGQMGECGYLFFAVLFMTPAMSTADWWLKRMGSEAGGAVLVFFSASFSICIGHGTHIVSHCRLDGGCDVRAVMQAGALFSLLRISSCAGHGTYTVHNTGVLGQAVGQVWGGNWFPPAVVNCPCLLQL</sequence>
<name>A0ABQ7GEQ5_DUNSA</name>
<dbReference type="PANTHER" id="PTHR45957">
    <property type="entry name" value="ANAPHASE-PROMOTING COMPLEX SUBUNIT 2"/>
    <property type="match status" value="1"/>
</dbReference>
<feature type="domain" description="Anaphase-promoting complex subunit 2 TPR repeats" evidence="1">
    <location>
        <begin position="2"/>
        <end position="103"/>
    </location>
</feature>
<dbReference type="EMBL" id="MU069831">
    <property type="protein sequence ID" value="KAF5833088.1"/>
    <property type="molecule type" value="Genomic_DNA"/>
</dbReference>
<comment type="caution">
    <text evidence="2">The sequence shown here is derived from an EMBL/GenBank/DDBJ whole genome shotgun (WGS) entry which is preliminary data.</text>
</comment>
<dbReference type="Pfam" id="PF25773">
    <property type="entry name" value="TPR_ANAPC2"/>
    <property type="match status" value="1"/>
</dbReference>
<dbReference type="PANTHER" id="PTHR45957:SF1">
    <property type="entry name" value="ANAPHASE-PROMOTING COMPLEX SUBUNIT 2"/>
    <property type="match status" value="1"/>
</dbReference>
<evidence type="ECO:0000259" key="1">
    <source>
        <dbReference type="Pfam" id="PF25773"/>
    </source>
</evidence>
<organism evidence="2 3">
    <name type="scientific">Dunaliella salina</name>
    <name type="common">Green alga</name>
    <name type="synonym">Protococcus salinus</name>
    <dbReference type="NCBI Taxonomy" id="3046"/>
    <lineage>
        <taxon>Eukaryota</taxon>
        <taxon>Viridiplantae</taxon>
        <taxon>Chlorophyta</taxon>
        <taxon>core chlorophytes</taxon>
        <taxon>Chlorophyceae</taxon>
        <taxon>CS clade</taxon>
        <taxon>Chlamydomonadales</taxon>
        <taxon>Dunaliellaceae</taxon>
        <taxon>Dunaliella</taxon>
    </lineage>
</organism>
<evidence type="ECO:0000313" key="2">
    <source>
        <dbReference type="EMBL" id="KAF5833088.1"/>
    </source>
</evidence>
<gene>
    <name evidence="2" type="ORF">DUNSADRAFT_10707</name>
</gene>